<gene>
    <name evidence="1" type="ORF">EVAR_6812_1</name>
</gene>
<dbReference type="EMBL" id="BGZK01000133">
    <property type="protein sequence ID" value="GBP21840.1"/>
    <property type="molecule type" value="Genomic_DNA"/>
</dbReference>
<dbReference type="AlphaFoldDB" id="A0A4C1U6D5"/>
<organism evidence="1 2">
    <name type="scientific">Eumeta variegata</name>
    <name type="common">Bagworm moth</name>
    <name type="synonym">Eumeta japonica</name>
    <dbReference type="NCBI Taxonomy" id="151549"/>
    <lineage>
        <taxon>Eukaryota</taxon>
        <taxon>Metazoa</taxon>
        <taxon>Ecdysozoa</taxon>
        <taxon>Arthropoda</taxon>
        <taxon>Hexapoda</taxon>
        <taxon>Insecta</taxon>
        <taxon>Pterygota</taxon>
        <taxon>Neoptera</taxon>
        <taxon>Endopterygota</taxon>
        <taxon>Lepidoptera</taxon>
        <taxon>Glossata</taxon>
        <taxon>Ditrysia</taxon>
        <taxon>Tineoidea</taxon>
        <taxon>Psychidae</taxon>
        <taxon>Oiketicinae</taxon>
        <taxon>Eumeta</taxon>
    </lineage>
</organism>
<name>A0A4C1U6D5_EUMVA</name>
<sequence>MPRAHPSVPTTSSVPPPWGSIDSMLRVLSTFTLNRFVTRATNATGPVVYEPPPREDVALRAATRATIRMCCYETGQSDIPIESIR</sequence>
<evidence type="ECO:0000313" key="1">
    <source>
        <dbReference type="EMBL" id="GBP21840.1"/>
    </source>
</evidence>
<protein>
    <submittedName>
        <fullName evidence="1">Uncharacterized protein</fullName>
    </submittedName>
</protein>
<proteinExistence type="predicted"/>
<evidence type="ECO:0000313" key="2">
    <source>
        <dbReference type="Proteomes" id="UP000299102"/>
    </source>
</evidence>
<keyword evidence="2" id="KW-1185">Reference proteome</keyword>
<reference evidence="1 2" key="1">
    <citation type="journal article" date="2019" name="Commun. Biol.">
        <title>The bagworm genome reveals a unique fibroin gene that provides high tensile strength.</title>
        <authorList>
            <person name="Kono N."/>
            <person name="Nakamura H."/>
            <person name="Ohtoshi R."/>
            <person name="Tomita M."/>
            <person name="Numata K."/>
            <person name="Arakawa K."/>
        </authorList>
    </citation>
    <scope>NUCLEOTIDE SEQUENCE [LARGE SCALE GENOMIC DNA]</scope>
</reference>
<accession>A0A4C1U6D5</accession>
<comment type="caution">
    <text evidence="1">The sequence shown here is derived from an EMBL/GenBank/DDBJ whole genome shotgun (WGS) entry which is preliminary data.</text>
</comment>
<dbReference type="Proteomes" id="UP000299102">
    <property type="component" value="Unassembled WGS sequence"/>
</dbReference>